<organism evidence="2 3">
    <name type="scientific">Lupinus luteus</name>
    <name type="common">European yellow lupine</name>
    <dbReference type="NCBI Taxonomy" id="3873"/>
    <lineage>
        <taxon>Eukaryota</taxon>
        <taxon>Viridiplantae</taxon>
        <taxon>Streptophyta</taxon>
        <taxon>Embryophyta</taxon>
        <taxon>Tracheophyta</taxon>
        <taxon>Spermatophyta</taxon>
        <taxon>Magnoliopsida</taxon>
        <taxon>eudicotyledons</taxon>
        <taxon>Gunneridae</taxon>
        <taxon>Pentapetalae</taxon>
        <taxon>rosids</taxon>
        <taxon>fabids</taxon>
        <taxon>Fabales</taxon>
        <taxon>Fabaceae</taxon>
        <taxon>Papilionoideae</taxon>
        <taxon>50 kb inversion clade</taxon>
        <taxon>genistoids sensu lato</taxon>
        <taxon>core genistoids</taxon>
        <taxon>Genisteae</taxon>
        <taxon>Lupinus</taxon>
    </lineage>
</organism>
<evidence type="ECO:0000313" key="2">
    <source>
        <dbReference type="EMBL" id="CAL0301733.1"/>
    </source>
</evidence>
<dbReference type="EMBL" id="CAXHTB010000002">
    <property type="protein sequence ID" value="CAL0301733.1"/>
    <property type="molecule type" value="Genomic_DNA"/>
</dbReference>
<comment type="caution">
    <text evidence="2">The sequence shown here is derived from an EMBL/GenBank/DDBJ whole genome shotgun (WGS) entry which is preliminary data.</text>
</comment>
<proteinExistence type="predicted"/>
<feature type="transmembrane region" description="Helical" evidence="1">
    <location>
        <begin position="105"/>
        <end position="121"/>
    </location>
</feature>
<keyword evidence="1" id="KW-0472">Membrane</keyword>
<evidence type="ECO:0000256" key="1">
    <source>
        <dbReference type="SAM" id="Phobius"/>
    </source>
</evidence>
<dbReference type="Proteomes" id="UP001497480">
    <property type="component" value="Unassembled WGS sequence"/>
</dbReference>
<accession>A0AAV1VY73</accession>
<protein>
    <submittedName>
        <fullName evidence="2">Uncharacterized protein</fullName>
    </submittedName>
</protein>
<sequence length="127" mass="14228">MVVKMENPNWSMVELEGPSEEDFLITNPSSVGVRDKGRGKNVKKLTWILLLKAQRAASCLTSIVPALLTLVSTVKHRVASGRTHIDTDADGVGREMENPTMKSKFCSFVKVFLFVFVLFMFRGDCKF</sequence>
<evidence type="ECO:0000313" key="3">
    <source>
        <dbReference type="Proteomes" id="UP001497480"/>
    </source>
</evidence>
<dbReference type="AlphaFoldDB" id="A0AAV1VY73"/>
<name>A0AAV1VY73_LUPLU</name>
<reference evidence="2 3" key="1">
    <citation type="submission" date="2024-03" db="EMBL/GenBank/DDBJ databases">
        <authorList>
            <person name="Martinez-Hernandez J."/>
        </authorList>
    </citation>
    <scope>NUCLEOTIDE SEQUENCE [LARGE SCALE GENOMIC DNA]</scope>
</reference>
<keyword evidence="1" id="KW-0812">Transmembrane</keyword>
<gene>
    <name evidence="2" type="ORF">LLUT_LOCUS2793</name>
</gene>
<keyword evidence="3" id="KW-1185">Reference proteome</keyword>
<keyword evidence="1" id="KW-1133">Transmembrane helix</keyword>